<dbReference type="CDD" id="cd12293">
    <property type="entry name" value="dRRM_Rrp7p"/>
    <property type="match status" value="1"/>
</dbReference>
<evidence type="ECO:0000259" key="4">
    <source>
        <dbReference type="Pfam" id="PF17799"/>
    </source>
</evidence>
<protein>
    <recommendedName>
        <fullName evidence="7">Ribosomal RNA-processing protein 7</fullName>
    </recommendedName>
</protein>
<accession>A0A6J3MDJ1</accession>
<dbReference type="AlphaFoldDB" id="A0A6J3MDJ1"/>
<evidence type="ECO:0000256" key="1">
    <source>
        <dbReference type="ARBA" id="ARBA00006110"/>
    </source>
</evidence>
<dbReference type="InterPro" id="IPR040446">
    <property type="entry name" value="RRP7"/>
</dbReference>
<evidence type="ECO:0000313" key="5">
    <source>
        <dbReference type="Proteomes" id="UP000504637"/>
    </source>
</evidence>
<dbReference type="PANTHER" id="PTHR13191">
    <property type="entry name" value="RIBOSOMAL RNA PROCESSING PROTEIN 7-RELATED"/>
    <property type="match status" value="1"/>
</dbReference>
<evidence type="ECO:0008006" key="7">
    <source>
        <dbReference type="Google" id="ProtNLM"/>
    </source>
</evidence>
<dbReference type="Proteomes" id="UP000504637">
    <property type="component" value="Unplaced"/>
</dbReference>
<dbReference type="PANTHER" id="PTHR13191:SF0">
    <property type="entry name" value="RIBOSOMAL RNA-PROCESSING PROTEIN 7 HOMOLOG A-RELATED"/>
    <property type="match status" value="1"/>
</dbReference>
<feature type="compositionally biased region" description="Basic and acidic residues" evidence="2">
    <location>
        <begin position="249"/>
        <end position="264"/>
    </location>
</feature>
<dbReference type="InterPro" id="IPR024326">
    <property type="entry name" value="RRP7_C"/>
</dbReference>
<feature type="domain" description="Ribosomal RNA-processing protein 7 C-terminal" evidence="3">
    <location>
        <begin position="197"/>
        <end position="313"/>
    </location>
</feature>
<keyword evidence="5" id="KW-1185">Reference proteome</keyword>
<feature type="region of interest" description="Disordered" evidence="2">
    <location>
        <begin position="282"/>
        <end position="314"/>
    </location>
</feature>
<dbReference type="CDD" id="cd12950">
    <property type="entry name" value="RRP7_Rrp7p"/>
    <property type="match status" value="1"/>
</dbReference>
<reference evidence="6" key="2">
    <citation type="submission" date="2020-04" db="EMBL/GenBank/DDBJ databases">
        <authorList>
            <consortium name="NCBI Genome Project"/>
        </authorList>
    </citation>
    <scope>NUCLEOTIDE SEQUENCE</scope>
    <source>
        <strain evidence="6">CBS 342.82</strain>
    </source>
</reference>
<sequence length="314" mass="35575">MATRTTVKALGIVNDFHVLPLTTPSSSAYPHKTTHYLYVRANTPKVPTEDTPREVFLVNVPVDATELHVRSLFADQLGGLRIEKVAFEAARVGKGINAPVAPTTQGKKRKRISEDAGDDSNLDDEEFGLLPETWDRSLHHSGGTAIATFVDKTSADLAIKEVRKAVKTKREIQWGAGLAKKLPSLGSARYLNHHHLRFPDPNVLQSSVDAYMDAFTAKEEARMRMLAKQRSEPDEDGFITVTRGGRSGPAKEEETRAKEEELKKRQQNMVKSDFYRFQVREKKKEQAQDLVRGFEEDRRRLEEMKRRRGKLRPE</sequence>
<comment type="similarity">
    <text evidence="1">Belongs to the RRP7 family.</text>
</comment>
<feature type="region of interest" description="Disordered" evidence="2">
    <location>
        <begin position="97"/>
        <end position="124"/>
    </location>
</feature>
<organism evidence="6">
    <name type="scientific">Dissoconium aciculare CBS 342.82</name>
    <dbReference type="NCBI Taxonomy" id="1314786"/>
    <lineage>
        <taxon>Eukaryota</taxon>
        <taxon>Fungi</taxon>
        <taxon>Dikarya</taxon>
        <taxon>Ascomycota</taxon>
        <taxon>Pezizomycotina</taxon>
        <taxon>Dothideomycetes</taxon>
        <taxon>Dothideomycetidae</taxon>
        <taxon>Mycosphaerellales</taxon>
        <taxon>Dissoconiaceae</taxon>
        <taxon>Dissoconium</taxon>
    </lineage>
</organism>
<dbReference type="GeneID" id="54358835"/>
<feature type="domain" description="Rrp7 RRM-like N-terminal" evidence="4">
    <location>
        <begin position="15"/>
        <end position="193"/>
    </location>
</feature>
<reference evidence="6" key="3">
    <citation type="submission" date="2025-08" db="UniProtKB">
        <authorList>
            <consortium name="RefSeq"/>
        </authorList>
    </citation>
    <scope>IDENTIFICATION</scope>
    <source>
        <strain evidence="6">CBS 342.82</strain>
    </source>
</reference>
<dbReference type="OrthoDB" id="5390at2759"/>
<feature type="region of interest" description="Disordered" evidence="2">
    <location>
        <begin position="229"/>
        <end position="265"/>
    </location>
</feature>
<dbReference type="RefSeq" id="XP_033462705.1">
    <property type="nucleotide sequence ID" value="XM_033601035.1"/>
</dbReference>
<dbReference type="Pfam" id="PF17799">
    <property type="entry name" value="RRM_Rrp7"/>
    <property type="match status" value="1"/>
</dbReference>
<dbReference type="GO" id="GO:0034456">
    <property type="term" value="C:UTP-C complex"/>
    <property type="evidence" value="ECO:0007669"/>
    <property type="project" value="TreeGrafter"/>
</dbReference>
<evidence type="ECO:0000313" key="6">
    <source>
        <dbReference type="RefSeq" id="XP_033462705.1"/>
    </source>
</evidence>
<reference evidence="6" key="1">
    <citation type="submission" date="2020-01" db="EMBL/GenBank/DDBJ databases">
        <authorList>
            <consortium name="DOE Joint Genome Institute"/>
            <person name="Haridas S."/>
            <person name="Albert R."/>
            <person name="Binder M."/>
            <person name="Bloem J."/>
            <person name="Labutti K."/>
            <person name="Salamov A."/>
            <person name="Andreopoulos B."/>
            <person name="Baker S.E."/>
            <person name="Barry K."/>
            <person name="Bills G."/>
            <person name="Bluhm B.H."/>
            <person name="Cannon C."/>
            <person name="Castanera R."/>
            <person name="Culley D.E."/>
            <person name="Daum C."/>
            <person name="Ezra D."/>
            <person name="Gonzalez J.B."/>
            <person name="Henrissat B."/>
            <person name="Kuo A."/>
            <person name="Liang C."/>
            <person name="Lipzen A."/>
            <person name="Lutzoni F."/>
            <person name="Magnuson J."/>
            <person name="Mondo S."/>
            <person name="Nolan M."/>
            <person name="Ohm R."/>
            <person name="Pangilinan J."/>
            <person name="Park H.-J."/>
            <person name="Ramirez L."/>
            <person name="Alfaro M."/>
            <person name="Sun H."/>
            <person name="Tritt A."/>
            <person name="Yoshinaga Y."/>
            <person name="Zwiers L.-H."/>
            <person name="Turgeon B.G."/>
            <person name="Goodwin S.B."/>
            <person name="Spatafora J.W."/>
            <person name="Crous P.W."/>
            <person name="Grigoriev I.V."/>
        </authorList>
    </citation>
    <scope>NUCLEOTIDE SEQUENCE</scope>
    <source>
        <strain evidence="6">CBS 342.82</strain>
    </source>
</reference>
<proteinExistence type="inferred from homology"/>
<dbReference type="GO" id="GO:0000028">
    <property type="term" value="P:ribosomal small subunit assembly"/>
    <property type="evidence" value="ECO:0007669"/>
    <property type="project" value="TreeGrafter"/>
</dbReference>
<dbReference type="GO" id="GO:0006364">
    <property type="term" value="P:rRNA processing"/>
    <property type="evidence" value="ECO:0007669"/>
    <property type="project" value="TreeGrafter"/>
</dbReference>
<gene>
    <name evidence="6" type="ORF">K489DRAFT_314701</name>
</gene>
<dbReference type="InterPro" id="IPR040447">
    <property type="entry name" value="RRM_Rrp7"/>
</dbReference>
<evidence type="ECO:0000259" key="3">
    <source>
        <dbReference type="Pfam" id="PF12923"/>
    </source>
</evidence>
<dbReference type="GO" id="GO:0032545">
    <property type="term" value="C:CURI complex"/>
    <property type="evidence" value="ECO:0007669"/>
    <property type="project" value="TreeGrafter"/>
</dbReference>
<name>A0A6J3MDJ1_9PEZI</name>
<dbReference type="Pfam" id="PF12923">
    <property type="entry name" value="RRP7"/>
    <property type="match status" value="1"/>
</dbReference>
<feature type="compositionally biased region" description="Acidic residues" evidence="2">
    <location>
        <begin position="115"/>
        <end position="124"/>
    </location>
</feature>
<dbReference type="Gene3D" id="6.10.250.1770">
    <property type="match status" value="1"/>
</dbReference>
<evidence type="ECO:0000256" key="2">
    <source>
        <dbReference type="SAM" id="MobiDB-lite"/>
    </source>
</evidence>